<evidence type="ECO:0000259" key="8">
    <source>
        <dbReference type="PROSITE" id="PS50893"/>
    </source>
</evidence>
<dbReference type="SMART" id="SM00382">
    <property type="entry name" value="AAA"/>
    <property type="match status" value="1"/>
</dbReference>
<protein>
    <submittedName>
        <fullName evidence="9">ATP-binding cassette domain-containing protein</fullName>
    </submittedName>
</protein>
<keyword evidence="4 9" id="KW-0067">ATP-binding</keyword>
<name>A0A6M8B7F3_9CYAN</name>
<dbReference type="PANTHER" id="PTHR43166">
    <property type="entry name" value="AMINO ACID IMPORT ATP-BINDING PROTEIN"/>
    <property type="match status" value="1"/>
</dbReference>
<dbReference type="InterPro" id="IPR027417">
    <property type="entry name" value="P-loop_NTPase"/>
</dbReference>
<evidence type="ECO:0000256" key="7">
    <source>
        <dbReference type="ARBA" id="ARBA00023136"/>
    </source>
</evidence>
<reference evidence="9 10" key="1">
    <citation type="submission" date="2020-05" db="EMBL/GenBank/DDBJ databases">
        <title>Complete genome sequence of of a novel Thermoleptolyngbya strain isolated from hot springs of Ganzi, Sichuan China.</title>
        <authorList>
            <person name="Tang J."/>
            <person name="Daroch M."/>
            <person name="Li L."/>
            <person name="Waleron K."/>
            <person name="Waleron M."/>
            <person name="Waleron M."/>
        </authorList>
    </citation>
    <scope>NUCLEOTIDE SEQUENCE [LARGE SCALE GENOMIC DNA]</scope>
    <source>
        <strain evidence="9 10">PKUAC-SCTA183</strain>
    </source>
</reference>
<evidence type="ECO:0000256" key="6">
    <source>
        <dbReference type="ARBA" id="ARBA00022967"/>
    </source>
</evidence>
<keyword evidence="2" id="KW-1003">Cell membrane</keyword>
<dbReference type="EMBL" id="CP053661">
    <property type="protein sequence ID" value="QKD83289.1"/>
    <property type="molecule type" value="Genomic_DNA"/>
</dbReference>
<dbReference type="InterPro" id="IPR003593">
    <property type="entry name" value="AAA+_ATPase"/>
</dbReference>
<keyword evidence="5" id="KW-0918">Phosphonate transport</keyword>
<keyword evidence="3" id="KW-0547">Nucleotide-binding</keyword>
<proteinExistence type="predicted"/>
<keyword evidence="6" id="KW-1278">Translocase</keyword>
<keyword evidence="7" id="KW-0472">Membrane</keyword>
<keyword evidence="10" id="KW-1185">Reference proteome</keyword>
<evidence type="ECO:0000256" key="2">
    <source>
        <dbReference type="ARBA" id="ARBA00022475"/>
    </source>
</evidence>
<sequence>MGPPIFYLSQVTRQFQGLTALAEVNLSIAAGERVALIGPSGAGKSTLLSLLNGTLLPSAGQVTVLGQDLRRLSPRQRRRVQRQIGTVYQQHHLVTNLSVIHNVNAGHLGRWSLAKAAWSLLWPQSVEIAARALAQVGIAEKLYVRTDRLSGGEQQRVAIARVLVQDPVAILADEPIASLDPARAHDLMALLCRLTEQSGKTLVISLHDIEYAFQYCTRLVGLRQGQIQFDAPPAQVTDAMIHELYRLEQPVL</sequence>
<evidence type="ECO:0000256" key="4">
    <source>
        <dbReference type="ARBA" id="ARBA00022840"/>
    </source>
</evidence>
<dbReference type="GO" id="GO:0015716">
    <property type="term" value="P:organic phosphonate transport"/>
    <property type="evidence" value="ECO:0007669"/>
    <property type="project" value="UniProtKB-KW"/>
</dbReference>
<dbReference type="AlphaFoldDB" id="A0A6M8B7F3"/>
<dbReference type="InterPro" id="IPR017871">
    <property type="entry name" value="ABC_transporter-like_CS"/>
</dbReference>
<evidence type="ECO:0000256" key="3">
    <source>
        <dbReference type="ARBA" id="ARBA00022741"/>
    </source>
</evidence>
<dbReference type="Gene3D" id="3.40.50.300">
    <property type="entry name" value="P-loop containing nucleotide triphosphate hydrolases"/>
    <property type="match status" value="1"/>
</dbReference>
<feature type="domain" description="ABC transporter" evidence="8">
    <location>
        <begin position="6"/>
        <end position="249"/>
    </location>
</feature>
<dbReference type="KEGG" id="theu:HPC62_14760"/>
<evidence type="ECO:0000313" key="9">
    <source>
        <dbReference type="EMBL" id="QKD83289.1"/>
    </source>
</evidence>
<dbReference type="Proteomes" id="UP000505210">
    <property type="component" value="Chromosome"/>
</dbReference>
<dbReference type="PROSITE" id="PS50893">
    <property type="entry name" value="ABC_TRANSPORTER_2"/>
    <property type="match status" value="1"/>
</dbReference>
<evidence type="ECO:0000256" key="1">
    <source>
        <dbReference type="ARBA" id="ARBA00022448"/>
    </source>
</evidence>
<evidence type="ECO:0000313" key="10">
    <source>
        <dbReference type="Proteomes" id="UP000505210"/>
    </source>
</evidence>
<dbReference type="InterPro" id="IPR050086">
    <property type="entry name" value="MetN_ABC_transporter-like"/>
</dbReference>
<evidence type="ECO:0000256" key="5">
    <source>
        <dbReference type="ARBA" id="ARBA00022885"/>
    </source>
</evidence>
<dbReference type="GO" id="GO:0005524">
    <property type="term" value="F:ATP binding"/>
    <property type="evidence" value="ECO:0007669"/>
    <property type="project" value="UniProtKB-KW"/>
</dbReference>
<organism evidence="9 10">
    <name type="scientific">Thermoleptolyngbya sichuanensis A183</name>
    <dbReference type="NCBI Taxonomy" id="2737172"/>
    <lineage>
        <taxon>Bacteria</taxon>
        <taxon>Bacillati</taxon>
        <taxon>Cyanobacteriota</taxon>
        <taxon>Cyanophyceae</taxon>
        <taxon>Oculatellales</taxon>
        <taxon>Oculatellaceae</taxon>
        <taxon>Thermoleptolyngbya</taxon>
        <taxon>Thermoleptolyngbya sichuanensis</taxon>
    </lineage>
</organism>
<dbReference type="Pfam" id="PF00005">
    <property type="entry name" value="ABC_tran"/>
    <property type="match status" value="1"/>
</dbReference>
<keyword evidence="1" id="KW-0813">Transport</keyword>
<dbReference type="InterPro" id="IPR003439">
    <property type="entry name" value="ABC_transporter-like_ATP-bd"/>
</dbReference>
<dbReference type="PANTHER" id="PTHR43166:SF6">
    <property type="entry name" value="PHOSPHONATES IMPORT ATP-BINDING PROTEIN PHNC"/>
    <property type="match status" value="1"/>
</dbReference>
<dbReference type="RefSeq" id="WP_172356872.1">
    <property type="nucleotide sequence ID" value="NZ_CP053661.1"/>
</dbReference>
<accession>A0A6M8B7F3</accession>
<gene>
    <name evidence="9" type="ORF">HPC62_14760</name>
</gene>
<dbReference type="PROSITE" id="PS00211">
    <property type="entry name" value="ABC_TRANSPORTER_1"/>
    <property type="match status" value="1"/>
</dbReference>
<dbReference type="SUPFAM" id="SSF52540">
    <property type="entry name" value="P-loop containing nucleoside triphosphate hydrolases"/>
    <property type="match status" value="1"/>
</dbReference>
<dbReference type="GO" id="GO:0016887">
    <property type="term" value="F:ATP hydrolysis activity"/>
    <property type="evidence" value="ECO:0007669"/>
    <property type="project" value="InterPro"/>
</dbReference>